<name>A0A8S5M626_9CAUD</name>
<proteinExistence type="predicted"/>
<organism evidence="1">
    <name type="scientific">Podoviridae sp. ctaNW81</name>
    <dbReference type="NCBI Taxonomy" id="2826562"/>
    <lineage>
        <taxon>Viruses</taxon>
        <taxon>Duplodnaviria</taxon>
        <taxon>Heunggongvirae</taxon>
        <taxon>Uroviricota</taxon>
        <taxon>Caudoviricetes</taxon>
    </lineage>
</organism>
<reference evidence="1" key="1">
    <citation type="journal article" date="2021" name="Proc. Natl. Acad. Sci. U.S.A.">
        <title>A Catalog of Tens of Thousands of Viruses from Human Metagenomes Reveals Hidden Associations with Chronic Diseases.</title>
        <authorList>
            <person name="Tisza M.J."/>
            <person name="Buck C.B."/>
        </authorList>
    </citation>
    <scope>NUCLEOTIDE SEQUENCE</scope>
    <source>
        <strain evidence="1">CtaNW81</strain>
    </source>
</reference>
<evidence type="ECO:0000313" key="1">
    <source>
        <dbReference type="EMBL" id="DAD77475.1"/>
    </source>
</evidence>
<accession>A0A8S5M626</accession>
<sequence>MSEYKKQYRLFDIYRYISTGEKSKIMGIADYYAVHGVLTTACVDKFVVVSDITDIEGTLSEDAIKSHVKKVNAHLRNCKKPGPRKGTLRFKI</sequence>
<dbReference type="EMBL" id="BK014826">
    <property type="protein sequence ID" value="DAD77475.1"/>
    <property type="molecule type" value="Genomic_DNA"/>
</dbReference>
<protein>
    <submittedName>
        <fullName evidence="1">Uncharacterized protein</fullName>
    </submittedName>
</protein>